<feature type="compositionally biased region" description="Low complexity" evidence="1">
    <location>
        <begin position="243"/>
        <end position="255"/>
    </location>
</feature>
<dbReference type="AlphaFoldDB" id="A0A8J5X7R0"/>
<dbReference type="PANTHER" id="PTHR13361:SF1">
    <property type="entry name" value="WW DOMAIN-BINDING PROTEIN 11"/>
    <property type="match status" value="1"/>
</dbReference>
<accession>A0A8J5X7R0</accession>
<feature type="region of interest" description="Disordered" evidence="1">
    <location>
        <begin position="879"/>
        <end position="898"/>
    </location>
</feature>
<dbReference type="EMBL" id="JAGTXO010000027">
    <property type="protein sequence ID" value="KAG8461238.1"/>
    <property type="molecule type" value="Genomic_DNA"/>
</dbReference>
<dbReference type="GO" id="GO:0005681">
    <property type="term" value="C:spliceosomal complex"/>
    <property type="evidence" value="ECO:0007669"/>
    <property type="project" value="TreeGrafter"/>
</dbReference>
<comment type="caution">
    <text evidence="2">The sequence shown here is derived from an EMBL/GenBank/DDBJ whole genome shotgun (WGS) entry which is preliminary data.</text>
</comment>
<dbReference type="PANTHER" id="PTHR13361">
    <property type="entry name" value="WW DOMAIN-BINDING PROTEIN 11"/>
    <property type="match status" value="1"/>
</dbReference>
<proteinExistence type="predicted"/>
<reference evidence="2" key="1">
    <citation type="submission" date="2021-05" db="EMBL/GenBank/DDBJ databases">
        <title>The genome of the haptophyte Pavlova lutheri (Diacronema luteri, Pavlovales) - a model for lipid biosynthesis in eukaryotic algae.</title>
        <authorList>
            <person name="Hulatt C.J."/>
            <person name="Posewitz M.C."/>
        </authorList>
    </citation>
    <scope>NUCLEOTIDE SEQUENCE</scope>
    <source>
        <strain evidence="2">NIVA-4/92</strain>
    </source>
</reference>
<keyword evidence="3" id="KW-1185">Reference proteome</keyword>
<feature type="region of interest" description="Disordered" evidence="1">
    <location>
        <begin position="923"/>
        <end position="979"/>
    </location>
</feature>
<feature type="compositionally biased region" description="Low complexity" evidence="1">
    <location>
        <begin position="934"/>
        <end position="960"/>
    </location>
</feature>
<name>A0A8J5X7R0_DIALT</name>
<feature type="compositionally biased region" description="Low complexity" evidence="1">
    <location>
        <begin position="454"/>
        <end position="472"/>
    </location>
</feature>
<feature type="compositionally biased region" description="Pro residues" evidence="1">
    <location>
        <begin position="189"/>
        <end position="211"/>
    </location>
</feature>
<feature type="compositionally biased region" description="Low complexity" evidence="1">
    <location>
        <begin position="419"/>
        <end position="435"/>
    </location>
</feature>
<organism evidence="2 3">
    <name type="scientific">Diacronema lutheri</name>
    <name type="common">Unicellular marine alga</name>
    <name type="synonym">Monochrysis lutheri</name>
    <dbReference type="NCBI Taxonomy" id="2081491"/>
    <lineage>
        <taxon>Eukaryota</taxon>
        <taxon>Haptista</taxon>
        <taxon>Haptophyta</taxon>
        <taxon>Pavlovophyceae</taxon>
        <taxon>Pavlovales</taxon>
        <taxon>Pavlovaceae</taxon>
        <taxon>Diacronema</taxon>
    </lineage>
</organism>
<feature type="compositionally biased region" description="Basic and acidic residues" evidence="1">
    <location>
        <begin position="1021"/>
        <end position="1030"/>
    </location>
</feature>
<feature type="region of interest" description="Disordered" evidence="1">
    <location>
        <begin position="374"/>
        <end position="496"/>
    </location>
</feature>
<evidence type="ECO:0000256" key="1">
    <source>
        <dbReference type="SAM" id="MobiDB-lite"/>
    </source>
</evidence>
<evidence type="ECO:0000313" key="3">
    <source>
        <dbReference type="Proteomes" id="UP000751190"/>
    </source>
</evidence>
<feature type="region of interest" description="Disordered" evidence="1">
    <location>
        <begin position="102"/>
        <end position="264"/>
    </location>
</feature>
<gene>
    <name evidence="2" type="ORF">KFE25_002427</name>
</gene>
<feature type="compositionally biased region" description="Low complexity" evidence="1">
    <location>
        <begin position="1001"/>
        <end position="1011"/>
    </location>
</feature>
<feature type="compositionally biased region" description="Low complexity" evidence="1">
    <location>
        <begin position="379"/>
        <end position="405"/>
    </location>
</feature>
<dbReference type="OrthoDB" id="10663167at2759"/>
<feature type="compositionally biased region" description="Pro residues" evidence="1">
    <location>
        <begin position="118"/>
        <end position="179"/>
    </location>
</feature>
<feature type="compositionally biased region" description="Low complexity" evidence="1">
    <location>
        <begin position="108"/>
        <end position="117"/>
    </location>
</feature>
<sequence>MLATAALPLARARGGADCLQRLLDSYCAGRLGAGAAARFKVGRTRGWNCYTRQLAAGAAQCVDARGAEVVLCAAGDPHMPRGDATVPPALADIVARSAGCDAAEGDGAAARARARQPPGAPPRPPPPGSPPPRALKSPPPSSSPPPPPSPFPPFPPLPRRWRTPPPPAVNAISTPPPSPHFAARARFDSPPPPVPRAAYVSPPPPPPPTPSFLPRVHVAARPVGPTGAADPTLAPRPTDAWRPRAAASTASAPQPSLSPPPTSLLAPADEFFELSVRNADGRYLGAGSDFHERMCALLEVEPARVDIGATHVEGGAPDVTSVVVGVRSDPALAERPVSPLSVLAKWRLRELGELLGAPILAPPLFISSSVLDARDGAPTSSASPTAHGGAHAPAPSPTAHGGAPTSSASPTARGGAPTSSASPTAHGGAHAPAPTARRRHGRARSPPPSPPPTADSARASGAMADAAVAHAGAQHRDRTLDSVSSDSAGVGHGAHPTVREVESLARAVGRLARHVGAEESSLLATFSRHWVERPTTLAFLASLGALLGGALLVLCACCCVQPAIVVALRALGLRKRPFDRLEDDEADEAYRYRPGLWWRTDEQHERARRQWMVYLHKIGDRAGARRLGWDGVTDPEAVDYAARLAQPLGKLARAGAELDVRCEHVELDLPGLRVVLRRQLLFPPGSEAFARGGEHGNEALLRELAALLGAANEALDAIGRPPLVIALECHCAAPPVGSVDPAHAPAALLALSAARAAEVKRVLVALLLFHYGGIAREEMASLFVAKGCGTKQRHNRDLLELRILLPSETVAIGVRHARHSLFSRARRASTGSRSTFGARSVSGYGGRARLNRLDSSLTYIPTARGTDDDDRWSDAFSALEMGDEGDLGSDDGLDPEEEERRHAWVAYYRRIGDERRARALGWRPRREPSVSVGRPSADASPARSPAPSEDGDQAARAPRAPRAHRDSGTPQSPGAAGALPVAHFGARARGAHDGAAAAAGLGAGAGAAQRALSPPLAPVREYSERERSRAEAAAADGDGEGRASPRLPAEG</sequence>
<dbReference type="Proteomes" id="UP000751190">
    <property type="component" value="Unassembled WGS sequence"/>
</dbReference>
<feature type="region of interest" description="Disordered" evidence="1">
    <location>
        <begin position="1001"/>
        <end position="1051"/>
    </location>
</feature>
<evidence type="ECO:0000313" key="2">
    <source>
        <dbReference type="EMBL" id="KAG8461238.1"/>
    </source>
</evidence>
<feature type="compositionally biased region" description="Acidic residues" evidence="1">
    <location>
        <begin position="881"/>
        <end position="897"/>
    </location>
</feature>
<protein>
    <submittedName>
        <fullName evidence="2">Uncharacterized protein</fullName>
    </submittedName>
</protein>